<dbReference type="GO" id="GO:0006886">
    <property type="term" value="P:intracellular protein transport"/>
    <property type="evidence" value="ECO:0007669"/>
    <property type="project" value="UniProtKB-UniRule"/>
</dbReference>
<organism evidence="11 13">
    <name type="scientific">Paramecium primaurelia</name>
    <dbReference type="NCBI Taxonomy" id="5886"/>
    <lineage>
        <taxon>Eukaryota</taxon>
        <taxon>Sar</taxon>
        <taxon>Alveolata</taxon>
        <taxon>Ciliophora</taxon>
        <taxon>Intramacronucleata</taxon>
        <taxon>Oligohymenophorea</taxon>
        <taxon>Peniculida</taxon>
        <taxon>Parameciidae</taxon>
        <taxon>Paramecium</taxon>
    </lineage>
</organism>
<dbReference type="Gene3D" id="2.60.40.1170">
    <property type="entry name" value="Mu homology domain, subdomain B"/>
    <property type="match status" value="2"/>
</dbReference>
<evidence type="ECO:0000256" key="1">
    <source>
        <dbReference type="ARBA" id="ARBA00004236"/>
    </source>
</evidence>
<sequence length="431" mass="49312">MISSIVFINHKGEILIYRVYKDDITRSETTQFCAKIVATKENKECPIINIDGTSFIHITIKDIVVLATTKVNVNVAMTLQFLYQLVKVCRAYFGGEFDENCIKKHFVLIYEILDEVMDYGVPQIADADLLKKYIQEGGLKPELMNDVEKLKQLTSQATGATSWRPPNLVYRKNEVYLDVIESVNVLMSVKGTILKADVAGSIQVKCLLSGMPECKFGMNDKLLMQREPRKPGQTTTDKGITIDDLKFHQCVKLPKFDKERAITFIPPDGQFELMTYRITENINLPFKIMPVYNELGKNKLEIRVKIKSIFEKNLFATNLAIKIPVPKNTANVNTNSAIGKAKHEPDQQGVIWRIKKYPGDFEALLRCEIDLGQTTNQQPWIKPPISMEFQVPMFTASGLRVRFLRIYEKAGYKPTKWIRYITKAGEYLHRL</sequence>
<dbReference type="GO" id="GO:0006897">
    <property type="term" value="P:endocytosis"/>
    <property type="evidence" value="ECO:0007669"/>
    <property type="project" value="UniProtKB-KW"/>
</dbReference>
<dbReference type="CDD" id="cd14836">
    <property type="entry name" value="AP2_Mu_N"/>
    <property type="match status" value="1"/>
</dbReference>
<evidence type="ECO:0000313" key="13">
    <source>
        <dbReference type="Proteomes" id="UP000688137"/>
    </source>
</evidence>
<dbReference type="CDD" id="cd09251">
    <property type="entry name" value="AP-2_Mu2_Cterm"/>
    <property type="match status" value="1"/>
</dbReference>
<evidence type="ECO:0000256" key="4">
    <source>
        <dbReference type="ARBA" id="ARBA00022475"/>
    </source>
</evidence>
<comment type="similarity">
    <text evidence="9">Belongs to the adaptor complexes medium subunit family.</text>
</comment>
<dbReference type="EMBL" id="CAJJDM010000027">
    <property type="protein sequence ID" value="CAD8059259.1"/>
    <property type="molecule type" value="Genomic_DNA"/>
</dbReference>
<evidence type="ECO:0000259" key="10">
    <source>
        <dbReference type="PROSITE" id="PS51072"/>
    </source>
</evidence>
<dbReference type="InterPro" id="IPR050431">
    <property type="entry name" value="Adaptor_comp_med_subunit"/>
</dbReference>
<dbReference type="SUPFAM" id="SSF64356">
    <property type="entry name" value="SNARE-like"/>
    <property type="match status" value="1"/>
</dbReference>
<name>A0A8S1KV36_PARPR</name>
<evidence type="ECO:0000256" key="7">
    <source>
        <dbReference type="ARBA" id="ARBA00023136"/>
    </source>
</evidence>
<keyword evidence="5" id="KW-0254">Endocytosis</keyword>
<dbReference type="InterPro" id="IPR043532">
    <property type="entry name" value="AP2_Mu_N"/>
</dbReference>
<evidence type="ECO:0000313" key="11">
    <source>
        <dbReference type="EMBL" id="CAD8059259.1"/>
    </source>
</evidence>
<evidence type="ECO:0000256" key="6">
    <source>
        <dbReference type="ARBA" id="ARBA00022927"/>
    </source>
</evidence>
<dbReference type="Gene3D" id="3.30.450.60">
    <property type="match status" value="1"/>
</dbReference>
<dbReference type="InterPro" id="IPR028565">
    <property type="entry name" value="MHD"/>
</dbReference>
<dbReference type="PROSITE" id="PS51072">
    <property type="entry name" value="MHD"/>
    <property type="match status" value="1"/>
</dbReference>
<dbReference type="EMBL" id="CAJJDM010000035">
    <property type="protein sequence ID" value="CAD8064778.1"/>
    <property type="molecule type" value="Genomic_DNA"/>
</dbReference>
<reference evidence="11" key="1">
    <citation type="submission" date="2021-01" db="EMBL/GenBank/DDBJ databases">
        <authorList>
            <consortium name="Genoscope - CEA"/>
            <person name="William W."/>
        </authorList>
    </citation>
    <scope>NUCLEOTIDE SEQUENCE</scope>
</reference>
<dbReference type="PRINTS" id="PR00314">
    <property type="entry name" value="CLATHRINADPT"/>
</dbReference>
<evidence type="ECO:0000256" key="3">
    <source>
        <dbReference type="ARBA" id="ARBA00022448"/>
    </source>
</evidence>
<feature type="domain" description="MHD" evidence="10">
    <location>
        <begin position="172"/>
        <end position="430"/>
    </location>
</feature>
<dbReference type="PIRSF" id="PIRSF005992">
    <property type="entry name" value="Clathrin_mu"/>
    <property type="match status" value="1"/>
</dbReference>
<protein>
    <recommendedName>
        <fullName evidence="10">MHD domain-containing protein</fullName>
    </recommendedName>
</protein>
<evidence type="ECO:0000256" key="2">
    <source>
        <dbReference type="ARBA" id="ARBA00004277"/>
    </source>
</evidence>
<keyword evidence="13" id="KW-1185">Reference proteome</keyword>
<evidence type="ECO:0000313" key="12">
    <source>
        <dbReference type="EMBL" id="CAD8064778.1"/>
    </source>
</evidence>
<dbReference type="Pfam" id="PF00928">
    <property type="entry name" value="Adap_comp_sub"/>
    <property type="match status" value="1"/>
</dbReference>
<keyword evidence="3 9" id="KW-0813">Transport</keyword>
<dbReference type="Proteomes" id="UP000688137">
    <property type="component" value="Unassembled WGS sequence"/>
</dbReference>
<dbReference type="FunFam" id="3.30.450.60:FF:000002">
    <property type="entry name" value="AP-2 complex subunit mu, putative"/>
    <property type="match status" value="1"/>
</dbReference>
<comment type="subcellular location">
    <subcellularLocation>
        <location evidence="1">Cell membrane</location>
    </subcellularLocation>
    <subcellularLocation>
        <location evidence="2">Membrane</location>
        <location evidence="2">Coated pit</location>
        <topology evidence="2">Peripheral membrane protein</topology>
        <orientation evidence="2">Cytoplasmic side</orientation>
    </subcellularLocation>
</comment>
<dbReference type="GO" id="GO:0005905">
    <property type="term" value="C:clathrin-coated pit"/>
    <property type="evidence" value="ECO:0007669"/>
    <property type="project" value="UniProtKB-KW"/>
</dbReference>
<dbReference type="InterPro" id="IPR018240">
    <property type="entry name" value="Clathrin_mu_CS"/>
</dbReference>
<dbReference type="InterPro" id="IPR043512">
    <property type="entry name" value="Mu2_C"/>
</dbReference>
<evidence type="ECO:0000256" key="9">
    <source>
        <dbReference type="PIRNR" id="PIRNR005992"/>
    </source>
</evidence>
<comment type="caution">
    <text evidence="11">The sequence shown here is derived from an EMBL/GenBank/DDBJ whole genome shotgun (WGS) entry which is preliminary data.</text>
</comment>
<gene>
    <name evidence="11" type="ORF">PPRIM_AZ9-3.1.T0280311</name>
    <name evidence="12" type="ORF">PPRIM_AZ9-3.1.T0360296</name>
</gene>
<proteinExistence type="inferred from homology"/>
<dbReference type="PANTHER" id="PTHR10529">
    <property type="entry name" value="AP COMPLEX SUBUNIT MU"/>
    <property type="match status" value="1"/>
</dbReference>
<keyword evidence="6 9" id="KW-0653">Protein transport</keyword>
<dbReference type="GO" id="GO:0005886">
    <property type="term" value="C:plasma membrane"/>
    <property type="evidence" value="ECO:0007669"/>
    <property type="project" value="UniProtKB-SubCell"/>
</dbReference>
<dbReference type="AlphaFoldDB" id="A0A8S1KV36"/>
<accession>A0A8S1KV36</accession>
<dbReference type="InterPro" id="IPR001392">
    <property type="entry name" value="Clathrin_mu"/>
</dbReference>
<keyword evidence="7" id="KW-0472">Membrane</keyword>
<dbReference type="InterPro" id="IPR036168">
    <property type="entry name" value="AP2_Mu_C_sf"/>
</dbReference>
<dbReference type="PROSITE" id="PS00991">
    <property type="entry name" value="CLAT_ADAPTOR_M_2"/>
    <property type="match status" value="1"/>
</dbReference>
<dbReference type="OMA" id="WRTPDIK"/>
<keyword evidence="8" id="KW-0168">Coated pit</keyword>
<dbReference type="GO" id="GO:0030131">
    <property type="term" value="C:clathrin adaptor complex"/>
    <property type="evidence" value="ECO:0007669"/>
    <property type="project" value="UniProtKB-UniRule"/>
</dbReference>
<dbReference type="InterPro" id="IPR011012">
    <property type="entry name" value="Longin-like_dom_sf"/>
</dbReference>
<evidence type="ECO:0000256" key="5">
    <source>
        <dbReference type="ARBA" id="ARBA00022583"/>
    </source>
</evidence>
<keyword evidence="4" id="KW-1003">Cell membrane</keyword>
<evidence type="ECO:0000256" key="8">
    <source>
        <dbReference type="ARBA" id="ARBA00023176"/>
    </source>
</evidence>
<dbReference type="SUPFAM" id="SSF49447">
    <property type="entry name" value="Second domain of Mu2 adaptin subunit (ap50) of ap2 adaptor"/>
    <property type="match status" value="1"/>
</dbReference>